<evidence type="ECO:0000256" key="2">
    <source>
        <dbReference type="ARBA" id="ARBA00022603"/>
    </source>
</evidence>
<dbReference type="InterPro" id="IPR051052">
    <property type="entry name" value="Diverse_substrate_MTase"/>
</dbReference>
<organism evidence="5 6">
    <name type="scientific">Jejuia spongiicola</name>
    <dbReference type="NCBI Taxonomy" id="2942207"/>
    <lineage>
        <taxon>Bacteria</taxon>
        <taxon>Pseudomonadati</taxon>
        <taxon>Bacteroidota</taxon>
        <taxon>Flavobacteriia</taxon>
        <taxon>Flavobacteriales</taxon>
        <taxon>Flavobacteriaceae</taxon>
        <taxon>Jejuia</taxon>
    </lineage>
</organism>
<dbReference type="CDD" id="cd02440">
    <property type="entry name" value="AdoMet_MTases"/>
    <property type="match status" value="1"/>
</dbReference>
<protein>
    <submittedName>
        <fullName evidence="5">Class I SAM-dependent methyltransferase</fullName>
    </submittedName>
</protein>
<name>A0ABT0QHN1_9FLAO</name>
<comment type="caution">
    <text evidence="5">The sequence shown here is derived from an EMBL/GenBank/DDBJ whole genome shotgun (WGS) entry which is preliminary data.</text>
</comment>
<keyword evidence="3" id="KW-0808">Transferase</keyword>
<dbReference type="Proteomes" id="UP001165381">
    <property type="component" value="Unassembled WGS sequence"/>
</dbReference>
<evidence type="ECO:0000256" key="1">
    <source>
        <dbReference type="ARBA" id="ARBA00008361"/>
    </source>
</evidence>
<dbReference type="Gene3D" id="3.40.50.150">
    <property type="entry name" value="Vaccinia Virus protein VP39"/>
    <property type="match status" value="1"/>
</dbReference>
<reference evidence="5" key="1">
    <citation type="submission" date="2022-05" db="EMBL/GenBank/DDBJ databases">
        <authorList>
            <person name="Park J.-S."/>
        </authorList>
    </citation>
    <scope>NUCLEOTIDE SEQUENCE</scope>
    <source>
        <strain evidence="5">2012CJ34-3</strain>
    </source>
</reference>
<dbReference type="SUPFAM" id="SSF53335">
    <property type="entry name" value="S-adenosyl-L-methionine-dependent methyltransferases"/>
    <property type="match status" value="1"/>
</dbReference>
<comment type="similarity">
    <text evidence="1">Belongs to the methyltransferase superfamily.</text>
</comment>
<dbReference type="InterPro" id="IPR029063">
    <property type="entry name" value="SAM-dependent_MTases_sf"/>
</dbReference>
<proteinExistence type="inferred from homology"/>
<gene>
    <name evidence="5" type="ORF">M3P09_15870</name>
</gene>
<dbReference type="PANTHER" id="PTHR44942:SF4">
    <property type="entry name" value="METHYLTRANSFERASE TYPE 11 DOMAIN-CONTAINING PROTEIN"/>
    <property type="match status" value="1"/>
</dbReference>
<sequence length="260" mass="29735">MNAKYDDIGVNYNATRKADDYLVKRLLANLNPKSYGLYLDIGCGTGNYTIKLQENGFNFIGVDPSTEMLEKAKLNNPNIDWKLGQAEYLNLNSESIDGIIGSLTIHHWKDLEKGFKELHRVLKNDSNLVIFTSTPKQMTGYWLNHYFPKMMKDSMLQMPALKAIKKIIKQTGFRSIKTELYNIKPDLKDLFLYSGKHNPILYLNPKVRHGISSFSSLANAKEVETGMIQLKDDIATRKINDIIKSYENDLGDYLFIIAKK</sequence>
<dbReference type="EMBL" id="JAMFLZ010000009">
    <property type="protein sequence ID" value="MCL6296491.1"/>
    <property type="molecule type" value="Genomic_DNA"/>
</dbReference>
<evidence type="ECO:0000259" key="4">
    <source>
        <dbReference type="Pfam" id="PF08241"/>
    </source>
</evidence>
<dbReference type="GO" id="GO:0032259">
    <property type="term" value="P:methylation"/>
    <property type="evidence" value="ECO:0007669"/>
    <property type="project" value="UniProtKB-KW"/>
</dbReference>
<evidence type="ECO:0000256" key="3">
    <source>
        <dbReference type="ARBA" id="ARBA00022679"/>
    </source>
</evidence>
<keyword evidence="6" id="KW-1185">Reference proteome</keyword>
<feature type="domain" description="Methyltransferase type 11" evidence="4">
    <location>
        <begin position="39"/>
        <end position="130"/>
    </location>
</feature>
<dbReference type="RefSeq" id="WP_249973888.1">
    <property type="nucleotide sequence ID" value="NZ_JAMFLZ010000009.1"/>
</dbReference>
<dbReference type="InterPro" id="IPR013216">
    <property type="entry name" value="Methyltransf_11"/>
</dbReference>
<keyword evidence="2 5" id="KW-0489">Methyltransferase</keyword>
<evidence type="ECO:0000313" key="6">
    <source>
        <dbReference type="Proteomes" id="UP001165381"/>
    </source>
</evidence>
<dbReference type="Pfam" id="PF08241">
    <property type="entry name" value="Methyltransf_11"/>
    <property type="match status" value="1"/>
</dbReference>
<dbReference type="PANTHER" id="PTHR44942">
    <property type="entry name" value="METHYLTRANSF_11 DOMAIN-CONTAINING PROTEIN"/>
    <property type="match status" value="1"/>
</dbReference>
<dbReference type="GO" id="GO:0008168">
    <property type="term" value="F:methyltransferase activity"/>
    <property type="evidence" value="ECO:0007669"/>
    <property type="project" value="UniProtKB-KW"/>
</dbReference>
<evidence type="ECO:0000313" key="5">
    <source>
        <dbReference type="EMBL" id="MCL6296491.1"/>
    </source>
</evidence>
<accession>A0ABT0QHN1</accession>